<dbReference type="PANTHER" id="PTHR47974:SF9">
    <property type="entry name" value="RECEPTOR-LIKE SERINE_THREONINE-PROTEIN KINASE"/>
    <property type="match status" value="1"/>
</dbReference>
<feature type="domain" description="Bulb-type lectin" evidence="9">
    <location>
        <begin position="56"/>
        <end position="119"/>
    </location>
</feature>
<reference evidence="11" key="1">
    <citation type="journal article" date="2017" name="Nat. Commun.">
        <title>The asparagus genome sheds light on the origin and evolution of a young Y chromosome.</title>
        <authorList>
            <person name="Harkess A."/>
            <person name="Zhou J."/>
            <person name="Xu C."/>
            <person name="Bowers J.E."/>
            <person name="Van der Hulst R."/>
            <person name="Ayyampalayam S."/>
            <person name="Mercati F."/>
            <person name="Riccardi P."/>
            <person name="McKain M.R."/>
            <person name="Kakrana A."/>
            <person name="Tang H."/>
            <person name="Ray J."/>
            <person name="Groenendijk J."/>
            <person name="Arikit S."/>
            <person name="Mathioni S.M."/>
            <person name="Nakano M."/>
            <person name="Shan H."/>
            <person name="Telgmann-Rauber A."/>
            <person name="Kanno A."/>
            <person name="Yue Z."/>
            <person name="Chen H."/>
            <person name="Li W."/>
            <person name="Chen Y."/>
            <person name="Xu X."/>
            <person name="Zhang Y."/>
            <person name="Luo S."/>
            <person name="Chen H."/>
            <person name="Gao J."/>
            <person name="Mao Z."/>
            <person name="Pires J.C."/>
            <person name="Luo M."/>
            <person name="Kudrna D."/>
            <person name="Wing R.A."/>
            <person name="Meyers B.C."/>
            <person name="Yi K."/>
            <person name="Kong H."/>
            <person name="Lavrijsen P."/>
            <person name="Sunseri F."/>
            <person name="Falavigna A."/>
            <person name="Ye Y."/>
            <person name="Leebens-Mack J.H."/>
            <person name="Chen G."/>
        </authorList>
    </citation>
    <scope>NUCLEOTIDE SEQUENCE [LARGE SCALE GENOMIC DNA]</scope>
    <source>
        <strain evidence="11">cv. DH0086</strain>
    </source>
</reference>
<feature type="transmembrane region" description="Helical" evidence="7">
    <location>
        <begin position="285"/>
        <end position="307"/>
    </location>
</feature>
<evidence type="ECO:0000256" key="4">
    <source>
        <dbReference type="ARBA" id="ARBA00022989"/>
    </source>
</evidence>
<dbReference type="GO" id="GO:0016020">
    <property type="term" value="C:membrane"/>
    <property type="evidence" value="ECO:0007669"/>
    <property type="project" value="UniProtKB-SubCell"/>
</dbReference>
<evidence type="ECO:0000256" key="5">
    <source>
        <dbReference type="ARBA" id="ARBA00023136"/>
    </source>
</evidence>
<dbReference type="Pfam" id="PF01453">
    <property type="entry name" value="B_lectin"/>
    <property type="match status" value="1"/>
</dbReference>
<dbReference type="Pfam" id="PF00954">
    <property type="entry name" value="S_locus_glycop"/>
    <property type="match status" value="1"/>
</dbReference>
<dbReference type="AlphaFoldDB" id="A0A5P1FLR9"/>
<evidence type="ECO:0000256" key="1">
    <source>
        <dbReference type="ARBA" id="ARBA00004167"/>
    </source>
</evidence>
<dbReference type="PANTHER" id="PTHR47974">
    <property type="entry name" value="OS07G0415500 PROTEIN"/>
    <property type="match status" value="1"/>
</dbReference>
<organism evidence="10 11">
    <name type="scientific">Asparagus officinalis</name>
    <name type="common">Garden asparagus</name>
    <dbReference type="NCBI Taxonomy" id="4686"/>
    <lineage>
        <taxon>Eukaryota</taxon>
        <taxon>Viridiplantae</taxon>
        <taxon>Streptophyta</taxon>
        <taxon>Embryophyta</taxon>
        <taxon>Tracheophyta</taxon>
        <taxon>Spermatophyta</taxon>
        <taxon>Magnoliopsida</taxon>
        <taxon>Liliopsida</taxon>
        <taxon>Asparagales</taxon>
        <taxon>Asparagaceae</taxon>
        <taxon>Asparagoideae</taxon>
        <taxon>Asparagus</taxon>
    </lineage>
</organism>
<evidence type="ECO:0000256" key="3">
    <source>
        <dbReference type="ARBA" id="ARBA00022729"/>
    </source>
</evidence>
<dbReference type="Gramene" id="ONK77621">
    <property type="protein sequence ID" value="ONK77621"/>
    <property type="gene ID" value="A4U43_C02F8700"/>
</dbReference>
<keyword evidence="3" id="KW-0732">Signal</keyword>
<name>A0A5P1FLR9_ASPOF</name>
<dbReference type="SUPFAM" id="SSF51110">
    <property type="entry name" value="alpha-D-mannose-specific plant lectins"/>
    <property type="match status" value="1"/>
</dbReference>
<dbReference type="InterPro" id="IPR001480">
    <property type="entry name" value="Bulb-type_lectin_dom"/>
</dbReference>
<keyword evidence="2 7" id="KW-0812">Transmembrane</keyword>
<evidence type="ECO:0000313" key="10">
    <source>
        <dbReference type="EMBL" id="ONK77621.1"/>
    </source>
</evidence>
<dbReference type="InterPro" id="IPR000858">
    <property type="entry name" value="S_locus_glycoprot_dom"/>
</dbReference>
<sequence length="346" mass="38465">MEGGVSTTPIPKTPQAELADVFVVDDNSPVHAKRDDMVVAEPEVVHLKPIRRWPPKAKSLLWSATITRPNNVTEDGYNLVLLNSSNLQIIGKTHQQILWQSFDFPSDTIVEHQNLTSKSTLFSADRRFSSRLGPTYLALYIQNLGMYWKRTALQAKARIDFAQGPIYARLDPTGFLGLYQNETAIVDVVSFDTFNAGVKKTLRRLTLEPDGNLKAYYWSGSNWVSDFAAISQTCDLPAACGPYGLCHVEGELLGFVETVLAVGDERKIGYFKVRNLGGGNEGRKIAGLVLIVVGALAFVAGCGFTGYRVWNARRWRGSHEDEVGMMSYKDLKSSSWIEMSSDSFRK</sequence>
<dbReference type="GO" id="GO:0051707">
    <property type="term" value="P:response to other organism"/>
    <property type="evidence" value="ECO:0007669"/>
    <property type="project" value="UniProtKB-ARBA"/>
</dbReference>
<keyword evidence="5 7" id="KW-0472">Membrane</keyword>
<feature type="domain" description="S-locus glycoprotein" evidence="8">
    <location>
        <begin position="193"/>
        <end position="249"/>
    </location>
</feature>
<dbReference type="EMBL" id="CM007382">
    <property type="protein sequence ID" value="ONK77621.1"/>
    <property type="molecule type" value="Genomic_DNA"/>
</dbReference>
<dbReference type="GO" id="GO:0048544">
    <property type="term" value="P:recognition of pollen"/>
    <property type="evidence" value="ECO:0007669"/>
    <property type="project" value="InterPro"/>
</dbReference>
<comment type="subcellular location">
    <subcellularLocation>
        <location evidence="1">Membrane</location>
        <topology evidence="1">Single-pass membrane protein</topology>
    </subcellularLocation>
</comment>
<evidence type="ECO:0008006" key="12">
    <source>
        <dbReference type="Google" id="ProtNLM"/>
    </source>
</evidence>
<evidence type="ECO:0000256" key="7">
    <source>
        <dbReference type="SAM" id="Phobius"/>
    </source>
</evidence>
<evidence type="ECO:0000256" key="6">
    <source>
        <dbReference type="ARBA" id="ARBA00023157"/>
    </source>
</evidence>
<keyword evidence="11" id="KW-1185">Reference proteome</keyword>
<protein>
    <recommendedName>
        <fullName evidence="12">Bulb-type lectin domain-containing protein</fullName>
    </recommendedName>
</protein>
<evidence type="ECO:0000313" key="11">
    <source>
        <dbReference type="Proteomes" id="UP000243459"/>
    </source>
</evidence>
<evidence type="ECO:0000259" key="8">
    <source>
        <dbReference type="Pfam" id="PF00954"/>
    </source>
</evidence>
<dbReference type="Proteomes" id="UP000243459">
    <property type="component" value="Chromosome 2"/>
</dbReference>
<keyword evidence="6" id="KW-1015">Disulfide bond</keyword>
<gene>
    <name evidence="10" type="ORF">A4U43_C02F8700</name>
</gene>
<keyword evidence="4 7" id="KW-1133">Transmembrane helix</keyword>
<evidence type="ECO:0000256" key="2">
    <source>
        <dbReference type="ARBA" id="ARBA00022692"/>
    </source>
</evidence>
<accession>A0A5P1FLR9</accession>
<dbReference type="OMA" id="HEDEVGM"/>
<proteinExistence type="predicted"/>
<evidence type="ECO:0000259" key="9">
    <source>
        <dbReference type="Pfam" id="PF01453"/>
    </source>
</evidence>
<dbReference type="InterPro" id="IPR036426">
    <property type="entry name" value="Bulb-type_lectin_dom_sf"/>
</dbReference>